<accession>A0A6S7IBW2</accession>
<dbReference type="OrthoDB" id="10214735at2759"/>
<dbReference type="AlphaFoldDB" id="A0A6S7IBW2"/>
<protein>
    <submittedName>
        <fullName evidence="2">Uncharacterized protein</fullName>
    </submittedName>
</protein>
<proteinExistence type="predicted"/>
<name>A0A6S7IBW2_PARCT</name>
<feature type="compositionally biased region" description="Low complexity" evidence="1">
    <location>
        <begin position="40"/>
        <end position="57"/>
    </location>
</feature>
<gene>
    <name evidence="2" type="ORF">PACLA_8A000521</name>
</gene>
<reference evidence="2" key="1">
    <citation type="submission" date="2020-04" db="EMBL/GenBank/DDBJ databases">
        <authorList>
            <person name="Alioto T."/>
            <person name="Alioto T."/>
            <person name="Gomez Garrido J."/>
        </authorList>
    </citation>
    <scope>NUCLEOTIDE SEQUENCE</scope>
    <source>
        <strain evidence="2">A484AB</strain>
    </source>
</reference>
<dbReference type="EMBL" id="CACRXK020009103">
    <property type="protein sequence ID" value="CAB4016405.1"/>
    <property type="molecule type" value="Genomic_DNA"/>
</dbReference>
<keyword evidence="3" id="KW-1185">Reference proteome</keyword>
<feature type="region of interest" description="Disordered" evidence="1">
    <location>
        <begin position="33"/>
        <end position="71"/>
    </location>
</feature>
<evidence type="ECO:0000256" key="1">
    <source>
        <dbReference type="SAM" id="MobiDB-lite"/>
    </source>
</evidence>
<evidence type="ECO:0000313" key="2">
    <source>
        <dbReference type="EMBL" id="CAB4016405.1"/>
    </source>
</evidence>
<sequence length="157" mass="17237">MDVHHQSASLNQNLEISRIESVSTFINPEFRTYTEDPSFESDTSSSESDYDTSSCSSKNQSEDDQSNGNWCSDVEGIAQMEALLSEEMAHRLPWGQYINWNGGQGKNIACDMAQEICNTVSKDVVRGMGANKTRHAMVRASKAAAGVHQIVKGIDDA</sequence>
<evidence type="ECO:0000313" key="3">
    <source>
        <dbReference type="Proteomes" id="UP001152795"/>
    </source>
</evidence>
<dbReference type="Proteomes" id="UP001152795">
    <property type="component" value="Unassembled WGS sequence"/>
</dbReference>
<organism evidence="2 3">
    <name type="scientific">Paramuricea clavata</name>
    <name type="common">Red gorgonian</name>
    <name type="synonym">Violescent sea-whip</name>
    <dbReference type="NCBI Taxonomy" id="317549"/>
    <lineage>
        <taxon>Eukaryota</taxon>
        <taxon>Metazoa</taxon>
        <taxon>Cnidaria</taxon>
        <taxon>Anthozoa</taxon>
        <taxon>Octocorallia</taxon>
        <taxon>Malacalcyonacea</taxon>
        <taxon>Plexauridae</taxon>
        <taxon>Paramuricea</taxon>
    </lineage>
</organism>
<comment type="caution">
    <text evidence="2">The sequence shown here is derived from an EMBL/GenBank/DDBJ whole genome shotgun (WGS) entry which is preliminary data.</text>
</comment>